<protein>
    <submittedName>
        <fullName evidence="7">Streptomyces sporulation and cell division protein, SsgA</fullName>
    </submittedName>
</protein>
<evidence type="ECO:0000256" key="2">
    <source>
        <dbReference type="ARBA" id="ARBA00009323"/>
    </source>
</evidence>
<accession>A0A1I4A8H5</accession>
<dbReference type="AlphaFoldDB" id="A0A1I4A8H5"/>
<comment type="subcellular location">
    <subcellularLocation>
        <location evidence="1">Cell septum</location>
    </subcellularLocation>
</comment>
<evidence type="ECO:0000256" key="1">
    <source>
        <dbReference type="ARBA" id="ARBA00004431"/>
    </source>
</evidence>
<dbReference type="Gene3D" id="2.30.31.20">
    <property type="entry name" value="Sporulation-specific cell division protein SsgB"/>
    <property type="match status" value="1"/>
</dbReference>
<dbReference type="GO" id="GO:0030428">
    <property type="term" value="C:cell septum"/>
    <property type="evidence" value="ECO:0007669"/>
    <property type="project" value="UniProtKB-SubCell"/>
</dbReference>
<dbReference type="RefSeq" id="WP_091513978.1">
    <property type="nucleotide sequence ID" value="NZ_FORP01000023.1"/>
</dbReference>
<evidence type="ECO:0000313" key="8">
    <source>
        <dbReference type="Proteomes" id="UP000199025"/>
    </source>
</evidence>
<dbReference type="STRING" id="115433.SAMN05421835_12366"/>
<dbReference type="Pfam" id="PF04686">
    <property type="entry name" value="SsgA"/>
    <property type="match status" value="1"/>
</dbReference>
<keyword evidence="5" id="KW-0717">Septation</keyword>
<keyword evidence="4" id="KW-0749">Sporulation</keyword>
<dbReference type="InterPro" id="IPR006776">
    <property type="entry name" value="SsgB"/>
</dbReference>
<evidence type="ECO:0000313" key="7">
    <source>
        <dbReference type="EMBL" id="SFK52614.1"/>
    </source>
</evidence>
<keyword evidence="8" id="KW-1185">Reference proteome</keyword>
<evidence type="ECO:0000256" key="4">
    <source>
        <dbReference type="ARBA" id="ARBA00022969"/>
    </source>
</evidence>
<reference evidence="7 8" key="1">
    <citation type="submission" date="2016-10" db="EMBL/GenBank/DDBJ databases">
        <authorList>
            <person name="de Groot N.N."/>
        </authorList>
    </citation>
    <scope>NUCLEOTIDE SEQUENCE [LARGE SCALE GENOMIC DNA]</scope>
    <source>
        <strain evidence="7 8">DSM 44468</strain>
    </source>
</reference>
<evidence type="ECO:0000256" key="6">
    <source>
        <dbReference type="ARBA" id="ARBA00023306"/>
    </source>
</evidence>
<comment type="similarity">
    <text evidence="2">Belongs to the SsgA family.</text>
</comment>
<dbReference type="Proteomes" id="UP000199025">
    <property type="component" value="Unassembled WGS sequence"/>
</dbReference>
<dbReference type="GO" id="GO:0030435">
    <property type="term" value="P:sporulation resulting in formation of a cellular spore"/>
    <property type="evidence" value="ECO:0007669"/>
    <property type="project" value="UniProtKB-KW"/>
</dbReference>
<organism evidence="7 8">
    <name type="scientific">Amycolatopsis sacchari</name>
    <dbReference type="NCBI Taxonomy" id="115433"/>
    <lineage>
        <taxon>Bacteria</taxon>
        <taxon>Bacillati</taxon>
        <taxon>Actinomycetota</taxon>
        <taxon>Actinomycetes</taxon>
        <taxon>Pseudonocardiales</taxon>
        <taxon>Pseudonocardiaceae</taxon>
        <taxon>Amycolatopsis</taxon>
    </lineage>
</organism>
<dbReference type="OrthoDB" id="3626321at2"/>
<dbReference type="GO" id="GO:0000917">
    <property type="term" value="P:division septum assembly"/>
    <property type="evidence" value="ECO:0007669"/>
    <property type="project" value="UniProtKB-KW"/>
</dbReference>
<evidence type="ECO:0000256" key="3">
    <source>
        <dbReference type="ARBA" id="ARBA00022618"/>
    </source>
</evidence>
<evidence type="ECO:0000256" key="5">
    <source>
        <dbReference type="ARBA" id="ARBA00023210"/>
    </source>
</evidence>
<keyword evidence="3 7" id="KW-0132">Cell division</keyword>
<dbReference type="InterPro" id="IPR038658">
    <property type="entry name" value="SsgB_sf"/>
</dbReference>
<sequence>MLPTSLNLPLTAEWEDSRGAVVVLRPVPVKFRYSVADPFAVVLDFATGAEQWVRWTFARDLLAEGLADYGDGVGEGDVFLGPDATLPWRVWLTVSSPSGVAAFAFRRSDLTAALGQTEALVPPGTESEFIDWNREFAVLGGEAA</sequence>
<proteinExistence type="inferred from homology"/>
<dbReference type="EMBL" id="FORP01000023">
    <property type="protein sequence ID" value="SFK52614.1"/>
    <property type="molecule type" value="Genomic_DNA"/>
</dbReference>
<name>A0A1I4A8H5_9PSEU</name>
<keyword evidence="6" id="KW-0131">Cell cycle</keyword>
<gene>
    <name evidence="7" type="ORF">SAMN05421835_12366</name>
</gene>